<name>L2FI96_COLFN</name>
<sequence length="291" mass="32859">MNHGYSDTRRGVSPHNDSMTDISVSLLSEDDKPWKQADIEPWKQADIEVGGGCATRRSRCAKKCEAFRRWRWVFDTALMLVVVGLLVERRYLQSPARDKRLEPVGDLTGFAPEFTQQITTFHPTTDFVPDDPKSLFTNASLQENWLKMVPRGLGYLEVKNPRAHSNLPVPLPEFAPRTVFTTSMTHQLHCLYAILESYAGLSVNGSAAVDMHSHIPEDTEGADGPWHLQHCFEYLRQAILCSGDVALEGTQTTFPPGFTGSDGWDAKHVCKDPKQVYEYLDKNRALDDHWI</sequence>
<dbReference type="HOGENOM" id="CLU_042941_4_0_1"/>
<organism evidence="5">
    <name type="scientific">Colletotrichum fructicola (strain Nara gc5)</name>
    <name type="common">Anthracnose fungus</name>
    <name type="synonym">Colletotrichum gloeosporioides (strain Nara gc5)</name>
    <dbReference type="NCBI Taxonomy" id="1213859"/>
    <lineage>
        <taxon>Eukaryota</taxon>
        <taxon>Fungi</taxon>
        <taxon>Dikarya</taxon>
        <taxon>Ascomycota</taxon>
        <taxon>Pezizomycotina</taxon>
        <taxon>Sordariomycetes</taxon>
        <taxon>Hypocreomycetidae</taxon>
        <taxon>Glomerellales</taxon>
        <taxon>Glomerellaceae</taxon>
        <taxon>Colletotrichum</taxon>
        <taxon>Colletotrichum gloeosporioides species complex</taxon>
    </lineage>
</organism>
<evidence type="ECO:0000256" key="3">
    <source>
        <dbReference type="ARBA" id="ARBA00035112"/>
    </source>
</evidence>
<protein>
    <recommendedName>
        <fullName evidence="6">Oxidase ustYa</fullName>
    </recommendedName>
</protein>
<evidence type="ECO:0000256" key="4">
    <source>
        <dbReference type="SAM" id="Phobius"/>
    </source>
</evidence>
<dbReference type="AlphaFoldDB" id="L2FI96"/>
<keyword evidence="4" id="KW-0472">Membrane</keyword>
<reference evidence="5" key="1">
    <citation type="submission" date="2012-08" db="EMBL/GenBank/DDBJ databases">
        <title>Genome analysis of Colletotrichum orbiculare and Colletotrichum fructicola.</title>
        <authorList>
            <person name="Gan P.H.P."/>
            <person name="Ikeda K."/>
            <person name="Irieda H."/>
            <person name="Narusaka M."/>
            <person name="O'Connell R.J."/>
            <person name="Narusaka Y."/>
            <person name="Takano Y."/>
            <person name="Kubo Y."/>
            <person name="Shirasu K."/>
        </authorList>
    </citation>
    <scope>NUCLEOTIDE SEQUENCE</scope>
    <source>
        <strain evidence="5">Nara gc5</strain>
    </source>
</reference>
<dbReference type="Pfam" id="PF11807">
    <property type="entry name" value="UstYa"/>
    <property type="match status" value="1"/>
</dbReference>
<dbReference type="GO" id="GO:0043386">
    <property type="term" value="P:mycotoxin biosynthetic process"/>
    <property type="evidence" value="ECO:0007669"/>
    <property type="project" value="InterPro"/>
</dbReference>
<proteinExistence type="inferred from homology"/>
<keyword evidence="4" id="KW-0812">Transmembrane</keyword>
<evidence type="ECO:0000313" key="5">
    <source>
        <dbReference type="EMBL" id="ELA26082.1"/>
    </source>
</evidence>
<dbReference type="PANTHER" id="PTHR33365:SF11">
    <property type="entry name" value="TAT PATHWAY SIGNAL SEQUENCE"/>
    <property type="match status" value="1"/>
</dbReference>
<gene>
    <name evidence="5" type="ORF">CGGC5_12872</name>
</gene>
<keyword evidence="2" id="KW-0560">Oxidoreductase</keyword>
<keyword evidence="4" id="KW-1133">Transmembrane helix</keyword>
<dbReference type="GO" id="GO:0016491">
    <property type="term" value="F:oxidoreductase activity"/>
    <property type="evidence" value="ECO:0007669"/>
    <property type="project" value="UniProtKB-KW"/>
</dbReference>
<accession>L2FI96</accession>
<comment type="similarity">
    <text evidence="3">Belongs to the ustYa family.</text>
</comment>
<dbReference type="PANTHER" id="PTHR33365">
    <property type="entry name" value="YALI0B05434P"/>
    <property type="match status" value="1"/>
</dbReference>
<evidence type="ECO:0000256" key="2">
    <source>
        <dbReference type="ARBA" id="ARBA00023002"/>
    </source>
</evidence>
<dbReference type="STRING" id="1213859.L2FI96"/>
<feature type="transmembrane region" description="Helical" evidence="4">
    <location>
        <begin position="72"/>
        <end position="92"/>
    </location>
</feature>
<dbReference type="EMBL" id="KB021078">
    <property type="protein sequence ID" value="ELA26082.1"/>
    <property type="molecule type" value="Genomic_DNA"/>
</dbReference>
<comment type="pathway">
    <text evidence="1">Mycotoxin biosynthesis.</text>
</comment>
<dbReference type="InterPro" id="IPR021765">
    <property type="entry name" value="UstYa-like"/>
</dbReference>
<evidence type="ECO:0008006" key="6">
    <source>
        <dbReference type="Google" id="ProtNLM"/>
    </source>
</evidence>
<evidence type="ECO:0000256" key="1">
    <source>
        <dbReference type="ARBA" id="ARBA00004685"/>
    </source>
</evidence>